<dbReference type="InterPro" id="IPR005503">
    <property type="entry name" value="FliL"/>
</dbReference>
<protein>
    <recommendedName>
        <fullName evidence="10">Flagellar protein FliL</fullName>
    </recommendedName>
</protein>
<dbReference type="GO" id="GO:0071978">
    <property type="term" value="P:bacterial-type flagellum-dependent swarming motility"/>
    <property type="evidence" value="ECO:0007669"/>
    <property type="project" value="TreeGrafter"/>
</dbReference>
<gene>
    <name evidence="11" type="ORF">B6D06_10855</name>
    <name evidence="12" type="ORF">DKK78_12215</name>
</gene>
<keyword evidence="12" id="KW-0282">Flagellum</keyword>
<keyword evidence="7 10" id="KW-0283">Flagellar rotation</keyword>
<reference evidence="11 13" key="1">
    <citation type="submission" date="2017-03" db="EMBL/GenBank/DDBJ databases">
        <title>Comparative genomics of honeybee gut symbionts reveal geographically distinct and subgroup specific antibiotic resistance.</title>
        <authorList>
            <person name="Ludvigsen J."/>
            <person name="Porcellato D."/>
            <person name="Labee-Lund T.M."/>
            <person name="Amdam G.V."/>
            <person name="Rudi K."/>
        </authorList>
    </citation>
    <scope>NUCLEOTIDE SEQUENCE [LARGE SCALE GENOMIC DNA]</scope>
    <source>
        <strain evidence="11 13">A-4-12</strain>
    </source>
</reference>
<evidence type="ECO:0000256" key="7">
    <source>
        <dbReference type="ARBA" id="ARBA00022779"/>
    </source>
</evidence>
<evidence type="ECO:0000313" key="12">
    <source>
        <dbReference type="EMBL" id="PXY88508.1"/>
    </source>
</evidence>
<evidence type="ECO:0000256" key="1">
    <source>
        <dbReference type="ARBA" id="ARBA00002254"/>
    </source>
</evidence>
<keyword evidence="9 10" id="KW-0472">Membrane</keyword>
<evidence type="ECO:0000256" key="4">
    <source>
        <dbReference type="ARBA" id="ARBA00022475"/>
    </source>
</evidence>
<dbReference type="EMBL" id="NASK01000103">
    <property type="protein sequence ID" value="OTQ48373.1"/>
    <property type="molecule type" value="Genomic_DNA"/>
</dbReference>
<keyword evidence="6 10" id="KW-0812">Transmembrane</keyword>
<comment type="function">
    <text evidence="1 10">Controls the rotational direction of flagella during chemotaxis.</text>
</comment>
<dbReference type="Proteomes" id="UP000247673">
    <property type="component" value="Unassembled WGS sequence"/>
</dbReference>
<name>A0A242P906_9GAMM</name>
<evidence type="ECO:0000313" key="14">
    <source>
        <dbReference type="Proteomes" id="UP000247673"/>
    </source>
</evidence>
<evidence type="ECO:0000256" key="8">
    <source>
        <dbReference type="ARBA" id="ARBA00022989"/>
    </source>
</evidence>
<keyword evidence="4" id="KW-1003">Cell membrane</keyword>
<keyword evidence="8 10" id="KW-1133">Transmembrane helix</keyword>
<dbReference type="RefSeq" id="WP_034900941.1">
    <property type="nucleotide sequence ID" value="NZ_CAMLFL010000013.1"/>
</dbReference>
<evidence type="ECO:0000256" key="6">
    <source>
        <dbReference type="ARBA" id="ARBA00022692"/>
    </source>
</evidence>
<evidence type="ECO:0000256" key="2">
    <source>
        <dbReference type="ARBA" id="ARBA00004162"/>
    </source>
</evidence>
<dbReference type="GO" id="GO:0006935">
    <property type="term" value="P:chemotaxis"/>
    <property type="evidence" value="ECO:0007669"/>
    <property type="project" value="UniProtKB-KW"/>
</dbReference>
<feature type="transmembrane region" description="Helical" evidence="10">
    <location>
        <begin position="12"/>
        <end position="31"/>
    </location>
</feature>
<dbReference type="PANTHER" id="PTHR35091">
    <property type="entry name" value="FLAGELLAR PROTEIN FLIL"/>
    <property type="match status" value="1"/>
</dbReference>
<dbReference type="GO" id="GO:0005886">
    <property type="term" value="C:plasma membrane"/>
    <property type="evidence" value="ECO:0007669"/>
    <property type="project" value="UniProtKB-SubCell"/>
</dbReference>
<dbReference type="OrthoDB" id="2087278at2"/>
<comment type="subcellular location">
    <subcellularLocation>
        <location evidence="10">Cell inner membrane</location>
    </subcellularLocation>
    <subcellularLocation>
        <location evidence="2">Cell membrane</location>
        <topology evidence="2">Single-pass membrane protein</topology>
    </subcellularLocation>
</comment>
<reference evidence="12 14" key="2">
    <citation type="submission" date="2018-05" db="EMBL/GenBank/DDBJ databases">
        <title>Reference genomes for bee gut microbiota database.</title>
        <authorList>
            <person name="Ellegaard K.M."/>
        </authorList>
    </citation>
    <scope>NUCLEOTIDE SEQUENCE [LARGE SCALE GENOMIC DNA]</scope>
    <source>
        <strain evidence="12 14">ESL0172</strain>
    </source>
</reference>
<dbReference type="PANTHER" id="PTHR35091:SF2">
    <property type="entry name" value="FLAGELLAR PROTEIN FLIL"/>
    <property type="match status" value="1"/>
</dbReference>
<keyword evidence="10" id="KW-0997">Cell inner membrane</keyword>
<sequence>MQTTNKKVRILNLILILITLLAIGSAAYLWFENQAKNTTHTHQEPQVSSPVFLTLKPFTITLPPSEDNLDINKILYVGMVLRVEDEDQKTVLLEYLPEVRSDVLLLTSKQYVNNLKKESGKLELQEQIKTALSRQYDAKHSVKIDEVLFTDFIIR</sequence>
<evidence type="ECO:0000313" key="11">
    <source>
        <dbReference type="EMBL" id="OTQ48373.1"/>
    </source>
</evidence>
<comment type="similarity">
    <text evidence="3 10">Belongs to the FliL family.</text>
</comment>
<organism evidence="11 13">
    <name type="scientific">Gilliamella apis</name>
    <dbReference type="NCBI Taxonomy" id="1970738"/>
    <lineage>
        <taxon>Bacteria</taxon>
        <taxon>Pseudomonadati</taxon>
        <taxon>Pseudomonadota</taxon>
        <taxon>Gammaproteobacteria</taxon>
        <taxon>Orbales</taxon>
        <taxon>Orbaceae</taxon>
        <taxon>Gilliamella</taxon>
    </lineage>
</organism>
<evidence type="ECO:0000256" key="10">
    <source>
        <dbReference type="RuleBase" id="RU364125"/>
    </source>
</evidence>
<dbReference type="Pfam" id="PF03748">
    <property type="entry name" value="FliL"/>
    <property type="match status" value="1"/>
</dbReference>
<evidence type="ECO:0000313" key="13">
    <source>
        <dbReference type="Proteomes" id="UP000194968"/>
    </source>
</evidence>
<comment type="caution">
    <text evidence="11">The sequence shown here is derived from an EMBL/GenBank/DDBJ whole genome shotgun (WGS) entry which is preliminary data.</text>
</comment>
<keyword evidence="12" id="KW-0969">Cilium</keyword>
<dbReference type="GeneID" id="99743983"/>
<evidence type="ECO:0000256" key="9">
    <source>
        <dbReference type="ARBA" id="ARBA00023136"/>
    </source>
</evidence>
<keyword evidence="12" id="KW-0966">Cell projection</keyword>
<dbReference type="AlphaFoldDB" id="A0A242P906"/>
<evidence type="ECO:0000256" key="5">
    <source>
        <dbReference type="ARBA" id="ARBA00022500"/>
    </source>
</evidence>
<accession>A0A242P906</accession>
<dbReference type="GO" id="GO:0009425">
    <property type="term" value="C:bacterial-type flagellum basal body"/>
    <property type="evidence" value="ECO:0007669"/>
    <property type="project" value="InterPro"/>
</dbReference>
<proteinExistence type="inferred from homology"/>
<dbReference type="Proteomes" id="UP000194968">
    <property type="component" value="Unassembled WGS sequence"/>
</dbReference>
<dbReference type="EMBL" id="QGLO01000011">
    <property type="protein sequence ID" value="PXY88508.1"/>
    <property type="molecule type" value="Genomic_DNA"/>
</dbReference>
<accession>A0A242NSR7</accession>
<keyword evidence="5 10" id="KW-0145">Chemotaxis</keyword>
<evidence type="ECO:0000256" key="3">
    <source>
        <dbReference type="ARBA" id="ARBA00008281"/>
    </source>
</evidence>
<keyword evidence="14" id="KW-1185">Reference proteome</keyword>